<organism evidence="2 3">
    <name type="scientific">Oleoguttula mirabilis</name>
    <dbReference type="NCBI Taxonomy" id="1507867"/>
    <lineage>
        <taxon>Eukaryota</taxon>
        <taxon>Fungi</taxon>
        <taxon>Dikarya</taxon>
        <taxon>Ascomycota</taxon>
        <taxon>Pezizomycotina</taxon>
        <taxon>Dothideomycetes</taxon>
        <taxon>Dothideomycetidae</taxon>
        <taxon>Mycosphaerellales</taxon>
        <taxon>Teratosphaeriaceae</taxon>
        <taxon>Oleoguttula</taxon>
    </lineage>
</organism>
<dbReference type="AlphaFoldDB" id="A0AAV9JKR3"/>
<dbReference type="Proteomes" id="UP001324427">
    <property type="component" value="Unassembled WGS sequence"/>
</dbReference>
<comment type="caution">
    <text evidence="2">The sequence shown here is derived from an EMBL/GenBank/DDBJ whole genome shotgun (WGS) entry which is preliminary data.</text>
</comment>
<evidence type="ECO:0000256" key="1">
    <source>
        <dbReference type="SAM" id="MobiDB-lite"/>
    </source>
</evidence>
<protein>
    <submittedName>
        <fullName evidence="2">Uncharacterized protein</fullName>
    </submittedName>
</protein>
<accession>A0AAV9JKR3</accession>
<evidence type="ECO:0000313" key="3">
    <source>
        <dbReference type="Proteomes" id="UP001324427"/>
    </source>
</evidence>
<dbReference type="EMBL" id="JAVFHQ010000019">
    <property type="protein sequence ID" value="KAK4545572.1"/>
    <property type="molecule type" value="Genomic_DNA"/>
</dbReference>
<keyword evidence="3" id="KW-1185">Reference proteome</keyword>
<sequence>MTFSKNGVPLAAGTATVKGSKRRKNYPLSWGAQPEKMRMKKRVLCVYDGQRRLWKDDMMLDADHEVRIPLPGMGDGRAWVTDLDIQTLNRAEGLHNATEEEKGPWDPELDQLLQ</sequence>
<feature type="region of interest" description="Disordered" evidence="1">
    <location>
        <begin position="92"/>
        <end position="114"/>
    </location>
</feature>
<name>A0AAV9JKR3_9PEZI</name>
<proteinExistence type="predicted"/>
<evidence type="ECO:0000313" key="2">
    <source>
        <dbReference type="EMBL" id="KAK4545572.1"/>
    </source>
</evidence>
<gene>
    <name evidence="2" type="ORF">LTR36_002922</name>
</gene>
<reference evidence="2 3" key="1">
    <citation type="submission" date="2021-11" db="EMBL/GenBank/DDBJ databases">
        <title>Black yeast isolated from Biological Soil Crust.</title>
        <authorList>
            <person name="Kurbessoian T."/>
        </authorList>
    </citation>
    <scope>NUCLEOTIDE SEQUENCE [LARGE SCALE GENOMIC DNA]</scope>
    <source>
        <strain evidence="2 3">CCFEE 5522</strain>
    </source>
</reference>